<dbReference type="SUPFAM" id="SSF57716">
    <property type="entry name" value="Glucocorticoid receptor-like (DNA-binding domain)"/>
    <property type="match status" value="1"/>
</dbReference>
<evidence type="ECO:0000259" key="5">
    <source>
        <dbReference type="Pfam" id="PF01258"/>
    </source>
</evidence>
<feature type="domain" description="Zinc finger DksA/TraR C4-type" evidence="5">
    <location>
        <begin position="43"/>
        <end position="69"/>
    </location>
</feature>
<evidence type="ECO:0000256" key="2">
    <source>
        <dbReference type="ARBA" id="ARBA00022771"/>
    </source>
</evidence>
<dbReference type="PROSITE" id="PS51128">
    <property type="entry name" value="ZF_DKSA_2"/>
    <property type="match status" value="1"/>
</dbReference>
<evidence type="ECO:0000313" key="7">
    <source>
        <dbReference type="Proteomes" id="UP001180616"/>
    </source>
</evidence>
<feature type="zinc finger region" description="dksA C4-type" evidence="4">
    <location>
        <begin position="43"/>
        <end position="67"/>
    </location>
</feature>
<dbReference type="Proteomes" id="UP001180616">
    <property type="component" value="Chromosome"/>
</dbReference>
<dbReference type="InterPro" id="IPR012783">
    <property type="entry name" value="Znf_C4_TraR"/>
</dbReference>
<sequence>MPDIFDQASDIEAMERAAAIARAAGRSAWSGPAPEWMDGVACCAECGNPIPQARRNALPGVGLCVACAE</sequence>
<reference evidence="6" key="1">
    <citation type="submission" date="2023-09" db="EMBL/GenBank/DDBJ databases">
        <authorList>
            <consortium name="CW5 consortium"/>
            <person name="Lu C.-W."/>
        </authorList>
    </citation>
    <scope>NUCLEOTIDE SEQUENCE</scope>
    <source>
        <strain evidence="6">KPS</strain>
    </source>
</reference>
<evidence type="ECO:0000313" key="6">
    <source>
        <dbReference type="EMBL" id="WMW64384.1"/>
    </source>
</evidence>
<evidence type="ECO:0000256" key="4">
    <source>
        <dbReference type="PROSITE-ProRule" id="PRU00510"/>
    </source>
</evidence>
<dbReference type="Gene3D" id="1.20.120.910">
    <property type="entry name" value="DksA, coiled-coil domain"/>
    <property type="match status" value="1"/>
</dbReference>
<keyword evidence="2" id="KW-0863">Zinc-finger</keyword>
<keyword evidence="3" id="KW-0862">Zinc</keyword>
<keyword evidence="7" id="KW-1185">Reference proteome</keyword>
<gene>
    <name evidence="6" type="ORF">KPS_002396</name>
</gene>
<name>A0ABY9QYX6_9BACT</name>
<dbReference type="Pfam" id="PF01258">
    <property type="entry name" value="zf-dskA_traR"/>
    <property type="match status" value="1"/>
</dbReference>
<dbReference type="RefSeq" id="WP_309540477.1">
    <property type="nucleotide sequence ID" value="NZ_CP133659.1"/>
</dbReference>
<dbReference type="NCBIfam" id="TIGR02419">
    <property type="entry name" value="C4_traR_proteo"/>
    <property type="match status" value="1"/>
</dbReference>
<protein>
    <submittedName>
        <fullName evidence="6">TraR/DksA C4-type zinc finger protein</fullName>
    </submittedName>
</protein>
<evidence type="ECO:0000256" key="3">
    <source>
        <dbReference type="ARBA" id="ARBA00022833"/>
    </source>
</evidence>
<dbReference type="EMBL" id="CP133659">
    <property type="protein sequence ID" value="WMW64384.1"/>
    <property type="molecule type" value="Genomic_DNA"/>
</dbReference>
<keyword evidence="1" id="KW-0479">Metal-binding</keyword>
<dbReference type="InterPro" id="IPR000962">
    <property type="entry name" value="Znf_DskA_TraR"/>
</dbReference>
<organism evidence="6 7">
    <name type="scientific">Nitratidesulfovibrio liaohensis</name>
    <dbReference type="NCBI Taxonomy" id="2604158"/>
    <lineage>
        <taxon>Bacteria</taxon>
        <taxon>Pseudomonadati</taxon>
        <taxon>Thermodesulfobacteriota</taxon>
        <taxon>Desulfovibrionia</taxon>
        <taxon>Desulfovibrionales</taxon>
        <taxon>Desulfovibrionaceae</taxon>
        <taxon>Nitratidesulfovibrio</taxon>
    </lineage>
</organism>
<evidence type="ECO:0000256" key="1">
    <source>
        <dbReference type="ARBA" id="ARBA00022723"/>
    </source>
</evidence>
<proteinExistence type="predicted"/>
<accession>A0ABY9QYX6</accession>